<name>A0ABN6C7R6_9ACTN</name>
<evidence type="ECO:0000313" key="3">
    <source>
        <dbReference type="Proteomes" id="UP000676967"/>
    </source>
</evidence>
<accession>A0ABN6C7R6</accession>
<keyword evidence="1" id="KW-1133">Transmembrane helix</keyword>
<organism evidence="2 3">
    <name type="scientific">Actinoplanes ianthinogenes</name>
    <dbReference type="NCBI Taxonomy" id="122358"/>
    <lineage>
        <taxon>Bacteria</taxon>
        <taxon>Bacillati</taxon>
        <taxon>Actinomycetota</taxon>
        <taxon>Actinomycetes</taxon>
        <taxon>Micromonosporales</taxon>
        <taxon>Micromonosporaceae</taxon>
        <taxon>Actinoplanes</taxon>
    </lineage>
</organism>
<gene>
    <name evidence="2" type="ORF">Aiant_20860</name>
</gene>
<evidence type="ECO:0000313" key="2">
    <source>
        <dbReference type="EMBL" id="BCJ41429.1"/>
    </source>
</evidence>
<protein>
    <submittedName>
        <fullName evidence="2">Uncharacterized protein</fullName>
    </submittedName>
</protein>
<proteinExistence type="predicted"/>
<keyword evidence="1" id="KW-0472">Membrane</keyword>
<keyword evidence="1" id="KW-0812">Transmembrane</keyword>
<sequence length="76" mass="8146">MPPTAKDRLTAVAFRRPVVTALCLFLLIGAAGAFAGYLVQERTDLDPVPFVVVFAGLGGVLASGFVTRAERRKRAR</sequence>
<dbReference type="EMBL" id="AP023356">
    <property type="protein sequence ID" value="BCJ41429.1"/>
    <property type="molecule type" value="Genomic_DNA"/>
</dbReference>
<feature type="transmembrane region" description="Helical" evidence="1">
    <location>
        <begin position="48"/>
        <end position="67"/>
    </location>
</feature>
<dbReference type="Proteomes" id="UP000676967">
    <property type="component" value="Chromosome"/>
</dbReference>
<keyword evidence="3" id="KW-1185">Reference proteome</keyword>
<evidence type="ECO:0000256" key="1">
    <source>
        <dbReference type="SAM" id="Phobius"/>
    </source>
</evidence>
<dbReference type="RefSeq" id="WP_189333422.1">
    <property type="nucleotide sequence ID" value="NZ_AP023356.1"/>
</dbReference>
<reference evidence="2 3" key="1">
    <citation type="submission" date="2020-08" db="EMBL/GenBank/DDBJ databases">
        <title>Whole genome shotgun sequence of Actinoplanes ianthinogenes NBRC 13996.</title>
        <authorList>
            <person name="Komaki H."/>
            <person name="Tamura T."/>
        </authorList>
    </citation>
    <scope>NUCLEOTIDE SEQUENCE [LARGE SCALE GENOMIC DNA]</scope>
    <source>
        <strain evidence="2 3">NBRC 13996</strain>
    </source>
</reference>